<evidence type="ECO:0000313" key="5">
    <source>
        <dbReference type="EMBL" id="RLM75527.1"/>
    </source>
</evidence>
<feature type="compositionally biased region" description="Polar residues" evidence="3">
    <location>
        <begin position="501"/>
        <end position="541"/>
    </location>
</feature>
<evidence type="ECO:0000313" key="6">
    <source>
        <dbReference type="Proteomes" id="UP000275267"/>
    </source>
</evidence>
<dbReference type="Gene3D" id="3.40.50.300">
    <property type="entry name" value="P-loop containing nucleotide triphosphate hydrolases"/>
    <property type="match status" value="1"/>
</dbReference>
<dbReference type="GO" id="GO:1990904">
    <property type="term" value="C:ribonucleoprotein complex"/>
    <property type="evidence" value="ECO:0007669"/>
    <property type="project" value="UniProtKB-KW"/>
</dbReference>
<dbReference type="GO" id="GO:0003723">
    <property type="term" value="F:RNA binding"/>
    <property type="evidence" value="ECO:0007669"/>
    <property type="project" value="TreeGrafter"/>
</dbReference>
<dbReference type="STRING" id="4540.A0A3L6QE72"/>
<evidence type="ECO:0000256" key="3">
    <source>
        <dbReference type="SAM" id="MobiDB-lite"/>
    </source>
</evidence>
<comment type="caution">
    <text evidence="5">The sequence shown here is derived from an EMBL/GenBank/DDBJ whole genome shotgun (WGS) entry which is preliminary data.</text>
</comment>
<evidence type="ECO:0000259" key="4">
    <source>
        <dbReference type="SMART" id="SM00449"/>
    </source>
</evidence>
<name>A0A3L6QE72_PANMI</name>
<dbReference type="GO" id="GO:0000380">
    <property type="term" value="P:alternative mRNA splicing, via spliceosome"/>
    <property type="evidence" value="ECO:0007669"/>
    <property type="project" value="TreeGrafter"/>
</dbReference>
<dbReference type="InterPro" id="IPR003877">
    <property type="entry name" value="SPRY_dom"/>
</dbReference>
<dbReference type="Proteomes" id="UP000275267">
    <property type="component" value="Unassembled WGS sequence"/>
</dbReference>
<dbReference type="SUPFAM" id="SSF52540">
    <property type="entry name" value="P-loop containing nucleoside triphosphate hydrolases"/>
    <property type="match status" value="1"/>
</dbReference>
<dbReference type="Gene3D" id="2.60.120.920">
    <property type="match status" value="1"/>
</dbReference>
<dbReference type="PANTHER" id="PTHR12381">
    <property type="entry name" value="HETEROGENEOUS NUCLEAR RIBONUCLEOPROTEIN U FAMILY MEMBER"/>
    <property type="match status" value="1"/>
</dbReference>
<dbReference type="PANTHER" id="PTHR12381:SF56">
    <property type="entry name" value="B30.2_SPRY DOMAIN-CONTAINING PROTEIN-RELATED"/>
    <property type="match status" value="1"/>
</dbReference>
<gene>
    <name evidence="5" type="ORF">C2845_PM15G25730</name>
</gene>
<dbReference type="AlphaFoldDB" id="A0A3L6QE72"/>
<dbReference type="SMART" id="SM00449">
    <property type="entry name" value="SPRY"/>
    <property type="match status" value="1"/>
</dbReference>
<evidence type="ECO:0000256" key="1">
    <source>
        <dbReference type="ARBA" id="ARBA00004123"/>
    </source>
</evidence>
<dbReference type="OrthoDB" id="445357at2759"/>
<feature type="region of interest" description="Disordered" evidence="3">
    <location>
        <begin position="484"/>
        <end position="548"/>
    </location>
</feature>
<keyword evidence="6" id="KW-1185">Reference proteome</keyword>
<protein>
    <submittedName>
        <fullName evidence="5">Heterogeneous nuclear ribonucleoprotein U-like protein 1</fullName>
    </submittedName>
</protein>
<dbReference type="SUPFAM" id="SSF49899">
    <property type="entry name" value="Concanavalin A-like lectins/glucanases"/>
    <property type="match status" value="1"/>
</dbReference>
<dbReference type="InterPro" id="IPR043136">
    <property type="entry name" value="B30.2/SPRY_sf"/>
</dbReference>
<keyword evidence="2" id="KW-0539">Nucleus</keyword>
<feature type="compositionally biased region" description="Polar residues" evidence="3">
    <location>
        <begin position="602"/>
        <end position="625"/>
    </location>
</feature>
<dbReference type="InterPro" id="IPR035778">
    <property type="entry name" value="SPRY_hnRNP_U"/>
</dbReference>
<feature type="region of interest" description="Disordered" evidence="3">
    <location>
        <begin position="595"/>
        <end position="635"/>
    </location>
</feature>
<dbReference type="InterPro" id="IPR027417">
    <property type="entry name" value="P-loop_NTPase"/>
</dbReference>
<feature type="region of interest" description="Disordered" evidence="3">
    <location>
        <begin position="1"/>
        <end position="37"/>
    </location>
</feature>
<comment type="subcellular location">
    <subcellularLocation>
        <location evidence="1">Nucleus</location>
    </subcellularLocation>
</comment>
<reference evidence="6" key="1">
    <citation type="journal article" date="2019" name="Nat. Commun.">
        <title>The genome of broomcorn millet.</title>
        <authorList>
            <person name="Zou C."/>
            <person name="Miki D."/>
            <person name="Li D."/>
            <person name="Tang Q."/>
            <person name="Xiao L."/>
            <person name="Rajput S."/>
            <person name="Deng P."/>
            <person name="Jia W."/>
            <person name="Huang R."/>
            <person name="Zhang M."/>
            <person name="Sun Y."/>
            <person name="Hu J."/>
            <person name="Fu X."/>
            <person name="Schnable P.S."/>
            <person name="Li F."/>
            <person name="Zhang H."/>
            <person name="Feng B."/>
            <person name="Zhu X."/>
            <person name="Liu R."/>
            <person name="Schnable J.C."/>
            <person name="Zhu J.-K."/>
            <person name="Zhang H."/>
        </authorList>
    </citation>
    <scope>NUCLEOTIDE SEQUENCE [LARGE SCALE GENOMIC DNA]</scope>
</reference>
<sequence>MASPDDEAAQPPPKRSRRDPEAEEDAAQVVPPPRVELNPADCDLDFDVGGGGLQGSALHEGGFAYCWSGARATVGARGGGRYCFGCRIVAEQPVEMDLTAAEERHLCRIGVSRGGDPVGPLGESDHSFGFGGTGKFSHQRRFANYGVKFGVGDTVVCAVDLDSKPMASIGFARNGEWLGIAKHFDAGEKGLGLVDAPVRPMQCESALFPHVLLKNVVVEMQFSREDGLQPVDGYEPWASAFADGNAVFGPLFEQGECEVMMMVGLPASGKSTWAEKWVKEHPEKRFILLGTNLALEQMKVPGLLRKNNYGERFDRLMECATWIFNKLLTRAANTRRNFIIDQTNVYKNARIRKLRPFANYRKTAVVVFPPPSELKSRAAKRFNEMGKEVPAEAVNEMTANFVLPLSTDMPDSKEPFNKASSTYAVAAAPVDPRARPSMANIHPPMVNSYGSYCGTVSGSAATLSTGVHTAGTTMLQQAPSSVQRFQSPGNQHEFHSGYPSAPNQYRMPSSYPSNPNQYQLHGSYQSTPLPGYGQSTYGSHRNPSPYNPNPYNPEMHQCIQAPTTNRNLYQVPGSAEAYRVPGYAAANLIGRPRQVPPPTLPAYSSQPVAQCVPNQGSSSAWSSDSYRPYGQQPGK</sequence>
<dbReference type="InterPro" id="IPR013320">
    <property type="entry name" value="ConA-like_dom_sf"/>
</dbReference>
<dbReference type="GO" id="GO:0005634">
    <property type="term" value="C:nucleus"/>
    <property type="evidence" value="ECO:0007669"/>
    <property type="project" value="UniProtKB-SubCell"/>
</dbReference>
<feature type="domain" description="SPRY" evidence="4">
    <location>
        <begin position="79"/>
        <end position="226"/>
    </location>
</feature>
<proteinExistence type="predicted"/>
<dbReference type="Pfam" id="PF13671">
    <property type="entry name" value="AAA_33"/>
    <property type="match status" value="1"/>
</dbReference>
<dbReference type="EMBL" id="PQIB02000013">
    <property type="protein sequence ID" value="RLM75527.1"/>
    <property type="molecule type" value="Genomic_DNA"/>
</dbReference>
<evidence type="ECO:0000256" key="2">
    <source>
        <dbReference type="ARBA" id="ARBA00023242"/>
    </source>
</evidence>
<organism evidence="5 6">
    <name type="scientific">Panicum miliaceum</name>
    <name type="common">Proso millet</name>
    <name type="synonym">Broomcorn millet</name>
    <dbReference type="NCBI Taxonomy" id="4540"/>
    <lineage>
        <taxon>Eukaryota</taxon>
        <taxon>Viridiplantae</taxon>
        <taxon>Streptophyta</taxon>
        <taxon>Embryophyta</taxon>
        <taxon>Tracheophyta</taxon>
        <taxon>Spermatophyta</taxon>
        <taxon>Magnoliopsida</taxon>
        <taxon>Liliopsida</taxon>
        <taxon>Poales</taxon>
        <taxon>Poaceae</taxon>
        <taxon>PACMAD clade</taxon>
        <taxon>Panicoideae</taxon>
        <taxon>Panicodae</taxon>
        <taxon>Paniceae</taxon>
        <taxon>Panicinae</taxon>
        <taxon>Panicum</taxon>
        <taxon>Panicum sect. Panicum</taxon>
    </lineage>
</organism>
<dbReference type="CDD" id="cd12884">
    <property type="entry name" value="SPRY_hnRNP"/>
    <property type="match status" value="1"/>
</dbReference>
<accession>A0A3L6QE72</accession>